<dbReference type="KEGG" id="vg:64471694"/>
<dbReference type="GeneID" id="64471694"/>
<feature type="region of interest" description="Disordered" evidence="1">
    <location>
        <begin position="1"/>
        <end position="23"/>
    </location>
</feature>
<protein>
    <recommendedName>
        <fullName evidence="2">DUF2786 domain-containing protein</fullName>
    </recommendedName>
</protein>
<evidence type="ECO:0000259" key="2">
    <source>
        <dbReference type="Pfam" id="PF10979"/>
    </source>
</evidence>
<dbReference type="Pfam" id="PF10979">
    <property type="entry name" value="DUF2786"/>
    <property type="match status" value="1"/>
</dbReference>
<gene>
    <name evidence="3" type="primary">70</name>
    <name evidence="3" type="ORF">SEA_ALVY_70</name>
</gene>
<accession>A0A5J6TRP8</accession>
<name>A0A5J6TRP8_9CAUD</name>
<sequence>MQVSQAETSREEVGVGWRLPPDDGSHDCEGVTEMTVNPKVATIKALLAKAEDPAASPEEAEAYFTRAASLMAKYGIEQAMLAEARPETDELTNRAFDIKGKYVPDRAALLFSITHALGAQNVYWNLTDYDNGKRYRKVRVYAHQSTLDRIEMLFSTLQLQALNGMAKARPMYGESVTAYRKSWMAGFASTVRKRLTEAEETALQEAQQETGGASTELVLVKREAAVERFFKQAHPKVKTAPRRRLTGNGWRDGRAAGERADIGGRQIGRTRKALAV</sequence>
<evidence type="ECO:0000313" key="3">
    <source>
        <dbReference type="EMBL" id="QFG12479.1"/>
    </source>
</evidence>
<reference evidence="3 4" key="1">
    <citation type="submission" date="2019-07" db="EMBL/GenBank/DDBJ databases">
        <authorList>
            <person name="Zack K."/>
            <person name="Stoner T.H."/>
            <person name="Garlena R.A."/>
            <person name="Russell D.A."/>
            <person name="Pope W.H."/>
            <person name="Jacobs-Sera D."/>
            <person name="Hatfull G.F."/>
        </authorList>
    </citation>
    <scope>NUCLEOTIDE SEQUENCE [LARGE SCALE GENOMIC DNA]</scope>
</reference>
<keyword evidence="4" id="KW-1185">Reference proteome</keyword>
<evidence type="ECO:0000256" key="1">
    <source>
        <dbReference type="SAM" id="MobiDB-lite"/>
    </source>
</evidence>
<dbReference type="InterPro" id="IPR024498">
    <property type="entry name" value="DUF2786"/>
</dbReference>
<proteinExistence type="predicted"/>
<dbReference type="EMBL" id="MN234208">
    <property type="protein sequence ID" value="QFG12479.1"/>
    <property type="molecule type" value="Genomic_DNA"/>
</dbReference>
<organism evidence="3 4">
    <name type="scientific">Streptomyces phage Alvy</name>
    <dbReference type="NCBI Taxonomy" id="2599888"/>
    <lineage>
        <taxon>Viruses</taxon>
        <taxon>Duplodnaviria</taxon>
        <taxon>Heunggongvirae</taxon>
        <taxon>Uroviricota</taxon>
        <taxon>Caudoviricetes</taxon>
        <taxon>Arquatrovirinae</taxon>
        <taxon>Caelumvirus</taxon>
        <taxon>Caelumvirus alvy</taxon>
    </lineage>
</organism>
<evidence type="ECO:0000313" key="4">
    <source>
        <dbReference type="Proteomes" id="UP000327487"/>
    </source>
</evidence>
<dbReference type="Proteomes" id="UP000327487">
    <property type="component" value="Segment"/>
</dbReference>
<feature type="domain" description="DUF2786" evidence="2">
    <location>
        <begin position="41"/>
        <end position="78"/>
    </location>
</feature>
<dbReference type="RefSeq" id="YP_010055764.1">
    <property type="nucleotide sequence ID" value="NC_054669.1"/>
</dbReference>